<proteinExistence type="predicted"/>
<accession>A0A8S0XD92</accession>
<keyword evidence="2" id="KW-1185">Reference proteome</keyword>
<evidence type="ECO:0000313" key="1">
    <source>
        <dbReference type="EMBL" id="CAA7258520.1"/>
    </source>
</evidence>
<dbReference type="OrthoDB" id="4851849at2759"/>
<dbReference type="EMBL" id="CACVBS010000002">
    <property type="protein sequence ID" value="CAA7258520.1"/>
    <property type="molecule type" value="Genomic_DNA"/>
</dbReference>
<evidence type="ECO:0008006" key="3">
    <source>
        <dbReference type="Google" id="ProtNLM"/>
    </source>
</evidence>
<comment type="caution">
    <text evidence="1">The sequence shown here is derived from an EMBL/GenBank/DDBJ whole genome shotgun (WGS) entry which is preliminary data.</text>
</comment>
<gene>
    <name evidence="1" type="ORF">AAE3_LOCUS1132</name>
</gene>
<name>A0A8S0XD92_CYCAE</name>
<dbReference type="Proteomes" id="UP000467700">
    <property type="component" value="Unassembled WGS sequence"/>
</dbReference>
<sequence length="366" mass="42437">MVWYCSRRCQEYHWVGHLFSCNLKRELTTADHLALAIRKNLLPVDNPTLLEYGFRRAFSFENQRKLPGLYAGLVEALKVKPKAIQRWRKEGILVQEIKKCFEAIPAASRGSYYPWFLENQWVLDGKPLDPEESNGKFLREGWIFTGGDPNSPMYEIKATIERWPKNKLICFHMCGIMLLHFHPAPSDMMWVPFGFCTCDENSELELGGIYEGLLKQCTFKDFYEAFESSQLLKLFRAKGWGPSIARFPYLEGVLEKSPHCLSVWELKQYLILDAEDYPMPPFPTVSLDYGFFNCQNREEEELSAAYRAFFAKRDADPLALQQAVVQGNVFEYMCGVVKLKNKKTLRRLMKNRFGLNSSQKPGLNPF</sequence>
<protein>
    <recommendedName>
        <fullName evidence="3">MYND-type domain-containing protein</fullName>
    </recommendedName>
</protein>
<dbReference type="AlphaFoldDB" id="A0A8S0XD92"/>
<organism evidence="1 2">
    <name type="scientific">Cyclocybe aegerita</name>
    <name type="common">Black poplar mushroom</name>
    <name type="synonym">Agrocybe aegerita</name>
    <dbReference type="NCBI Taxonomy" id="1973307"/>
    <lineage>
        <taxon>Eukaryota</taxon>
        <taxon>Fungi</taxon>
        <taxon>Dikarya</taxon>
        <taxon>Basidiomycota</taxon>
        <taxon>Agaricomycotina</taxon>
        <taxon>Agaricomycetes</taxon>
        <taxon>Agaricomycetidae</taxon>
        <taxon>Agaricales</taxon>
        <taxon>Agaricineae</taxon>
        <taxon>Bolbitiaceae</taxon>
        <taxon>Cyclocybe</taxon>
    </lineage>
</organism>
<reference evidence="1 2" key="1">
    <citation type="submission" date="2020-01" db="EMBL/GenBank/DDBJ databases">
        <authorList>
            <person name="Gupta K D."/>
        </authorList>
    </citation>
    <scope>NUCLEOTIDE SEQUENCE [LARGE SCALE GENOMIC DNA]</scope>
</reference>
<dbReference type="SUPFAM" id="SSF144232">
    <property type="entry name" value="HIT/MYND zinc finger-like"/>
    <property type="match status" value="1"/>
</dbReference>
<evidence type="ECO:0000313" key="2">
    <source>
        <dbReference type="Proteomes" id="UP000467700"/>
    </source>
</evidence>